<feature type="region of interest" description="Disordered" evidence="2">
    <location>
        <begin position="420"/>
        <end position="483"/>
    </location>
</feature>
<organism evidence="4 5">
    <name type="scientific">Diacronema lutheri</name>
    <name type="common">Unicellular marine alga</name>
    <name type="synonym">Monochrysis lutheri</name>
    <dbReference type="NCBI Taxonomy" id="2081491"/>
    <lineage>
        <taxon>Eukaryota</taxon>
        <taxon>Haptista</taxon>
        <taxon>Haptophyta</taxon>
        <taxon>Pavlovophyceae</taxon>
        <taxon>Pavlovales</taxon>
        <taxon>Pavlovaceae</taxon>
        <taxon>Diacronema</taxon>
    </lineage>
</organism>
<dbReference type="Pfam" id="PF00849">
    <property type="entry name" value="PseudoU_synth_2"/>
    <property type="match status" value="1"/>
</dbReference>
<dbReference type="InterPro" id="IPR006224">
    <property type="entry name" value="PsdUridine_synth_RluA-like_CS"/>
</dbReference>
<dbReference type="SUPFAM" id="SSF55120">
    <property type="entry name" value="Pseudouridine synthase"/>
    <property type="match status" value="1"/>
</dbReference>
<evidence type="ECO:0000259" key="3">
    <source>
        <dbReference type="Pfam" id="PF00849"/>
    </source>
</evidence>
<evidence type="ECO:0000256" key="2">
    <source>
        <dbReference type="SAM" id="MobiDB-lite"/>
    </source>
</evidence>
<feature type="domain" description="Pseudouridine synthase RsuA/RluA-like" evidence="3">
    <location>
        <begin position="88"/>
        <end position="280"/>
    </location>
</feature>
<dbReference type="GO" id="GO:0000455">
    <property type="term" value="P:enzyme-directed rRNA pseudouridine synthesis"/>
    <property type="evidence" value="ECO:0007669"/>
    <property type="project" value="TreeGrafter"/>
</dbReference>
<dbReference type="InterPro" id="IPR006145">
    <property type="entry name" value="PsdUridine_synth_RsuA/RluA"/>
</dbReference>
<reference evidence="4" key="1">
    <citation type="submission" date="2021-05" db="EMBL/GenBank/DDBJ databases">
        <title>The genome of the haptophyte Pavlova lutheri (Diacronema luteri, Pavlovales) - a model for lipid biosynthesis in eukaryotic algae.</title>
        <authorList>
            <person name="Hulatt C.J."/>
            <person name="Posewitz M.C."/>
        </authorList>
    </citation>
    <scope>NUCLEOTIDE SEQUENCE</scope>
    <source>
        <strain evidence="4">NIVA-4/92</strain>
    </source>
</reference>
<dbReference type="Proteomes" id="UP000751190">
    <property type="component" value="Unassembled WGS sequence"/>
</dbReference>
<evidence type="ECO:0000256" key="1">
    <source>
        <dbReference type="ARBA" id="ARBA00010876"/>
    </source>
</evidence>
<dbReference type="EMBL" id="JAGTXO010000006">
    <property type="protein sequence ID" value="KAG8467196.1"/>
    <property type="molecule type" value="Genomic_DNA"/>
</dbReference>
<feature type="compositionally biased region" description="Basic residues" evidence="2">
    <location>
        <begin position="8"/>
        <end position="28"/>
    </location>
</feature>
<dbReference type="GO" id="GO:0003723">
    <property type="term" value="F:RNA binding"/>
    <property type="evidence" value="ECO:0007669"/>
    <property type="project" value="InterPro"/>
</dbReference>
<feature type="compositionally biased region" description="Low complexity" evidence="2">
    <location>
        <begin position="454"/>
        <end position="464"/>
    </location>
</feature>
<feature type="region of interest" description="Disordered" evidence="2">
    <location>
        <begin position="1"/>
        <end position="57"/>
    </location>
</feature>
<accession>A0A8J6CDL0</accession>
<dbReference type="CDD" id="cd02869">
    <property type="entry name" value="PseudoU_synth_RluA_like"/>
    <property type="match status" value="1"/>
</dbReference>
<dbReference type="Gene3D" id="3.30.2350.10">
    <property type="entry name" value="Pseudouridine synthase"/>
    <property type="match status" value="1"/>
</dbReference>
<dbReference type="InterPro" id="IPR020103">
    <property type="entry name" value="PsdUridine_synth_cat_dom_sf"/>
</dbReference>
<keyword evidence="5" id="KW-1185">Reference proteome</keyword>
<dbReference type="PROSITE" id="PS01129">
    <property type="entry name" value="PSI_RLU"/>
    <property type="match status" value="1"/>
</dbReference>
<feature type="region of interest" description="Disordered" evidence="2">
    <location>
        <begin position="384"/>
        <end position="404"/>
    </location>
</feature>
<dbReference type="OrthoDB" id="424794at2759"/>
<sequence>MGPSKGGPRNHKGKRLSKRERLRLRRKHEQGTSPGADAESLGPAAAAQRSHEGTAPDGDAIAAARVSARPRARAGGTSAIERVYEDADVLAIDKPAGMLSHPSPGFWTHGTVAHALALPPLAGRVPKAMLEERQASTGEKDSVIPRAVVHRLDRGTTGLMLLAKTPRAEAHLAAQFRARGAKKRYVALVHGLPTLAPAGARDGATAGSTAAGAAAHRLYVDAPLGRDAERPGAMRVLAPPEGKRAISVFHVHAHCAARALSLVTVELHTGRQHQIRVHAARVLGAPIANDETYGERPAVERLRAEFPSLGKGRPLLHSWALDAPHPDPRAAQPLSLRCPLPADVLELIETAWPELAHDPAEWRHWTGDPAQAMAEQAAAAAAADPDELARAAARRGKKQRGAGEELSLVSDAAMAAFARSYKPPQPRAADVPRAVREGARPGAKRETESGRGAGAAHATGAPLASNGMHRPHVQGAKRKARPV</sequence>
<dbReference type="AlphaFoldDB" id="A0A8J6CDL0"/>
<evidence type="ECO:0000313" key="4">
    <source>
        <dbReference type="EMBL" id="KAG8467196.1"/>
    </source>
</evidence>
<comment type="similarity">
    <text evidence="1">Belongs to the pseudouridine synthase RluA family.</text>
</comment>
<protein>
    <recommendedName>
        <fullName evidence="3">Pseudouridine synthase RsuA/RluA-like domain-containing protein</fullName>
    </recommendedName>
</protein>
<evidence type="ECO:0000313" key="5">
    <source>
        <dbReference type="Proteomes" id="UP000751190"/>
    </source>
</evidence>
<comment type="caution">
    <text evidence="4">The sequence shown here is derived from an EMBL/GenBank/DDBJ whole genome shotgun (WGS) entry which is preliminary data.</text>
</comment>
<feature type="compositionally biased region" description="Basic and acidic residues" evidence="2">
    <location>
        <begin position="433"/>
        <end position="449"/>
    </location>
</feature>
<dbReference type="InterPro" id="IPR050188">
    <property type="entry name" value="RluA_PseudoU_synthase"/>
</dbReference>
<dbReference type="GO" id="GO:0009982">
    <property type="term" value="F:pseudouridine synthase activity"/>
    <property type="evidence" value="ECO:0007669"/>
    <property type="project" value="InterPro"/>
</dbReference>
<feature type="compositionally biased region" description="Basic residues" evidence="2">
    <location>
        <begin position="469"/>
        <end position="483"/>
    </location>
</feature>
<proteinExistence type="inferred from homology"/>
<gene>
    <name evidence="4" type="ORF">KFE25_000512</name>
</gene>
<name>A0A8J6CDL0_DIALT</name>
<dbReference type="PANTHER" id="PTHR21600:SF87">
    <property type="entry name" value="RNA PSEUDOURIDYLATE SYNTHASE DOMAIN-CONTAINING PROTEIN 1"/>
    <property type="match status" value="1"/>
</dbReference>
<dbReference type="PANTHER" id="PTHR21600">
    <property type="entry name" value="MITOCHONDRIAL RNA PSEUDOURIDINE SYNTHASE"/>
    <property type="match status" value="1"/>
</dbReference>